<gene>
    <name evidence="1" type="ORF">IPOD504_LOCUS10165</name>
</gene>
<proteinExistence type="predicted"/>
<keyword evidence="2" id="KW-1185">Reference proteome</keyword>
<sequence length="262" mass="28802">MARSEALTVGRGDRKRDEAAQGRYVSIVPILGVRRKRHVTRVIDKRRISIPIEHVRDRELIRNGAASTKLRLENSERSLAPLCRKVWGPRNALPASGRNPLTHTCAPVMREPADISRGAHVTPASVTSRPLSRLAIGRAQGCHSQKLLADVTKDAFSPRPIRGRMSRLLVPIEFHKWLSRGAANVVVFALTRACDVISTPTWTGLSSGRSGRASNRRGRAGALAHAMFAAFASRRETRETESSMPDLNAPKFELGTVARLSD</sequence>
<name>A0ABN8IH70_9NEOP</name>
<evidence type="ECO:0000313" key="2">
    <source>
        <dbReference type="Proteomes" id="UP000837857"/>
    </source>
</evidence>
<protein>
    <submittedName>
        <fullName evidence="1">Uncharacterized protein</fullName>
    </submittedName>
</protein>
<organism evidence="1 2">
    <name type="scientific">Iphiclides podalirius</name>
    <name type="common">scarce swallowtail</name>
    <dbReference type="NCBI Taxonomy" id="110791"/>
    <lineage>
        <taxon>Eukaryota</taxon>
        <taxon>Metazoa</taxon>
        <taxon>Ecdysozoa</taxon>
        <taxon>Arthropoda</taxon>
        <taxon>Hexapoda</taxon>
        <taxon>Insecta</taxon>
        <taxon>Pterygota</taxon>
        <taxon>Neoptera</taxon>
        <taxon>Endopterygota</taxon>
        <taxon>Lepidoptera</taxon>
        <taxon>Glossata</taxon>
        <taxon>Ditrysia</taxon>
        <taxon>Papilionoidea</taxon>
        <taxon>Papilionidae</taxon>
        <taxon>Papilioninae</taxon>
        <taxon>Iphiclides</taxon>
    </lineage>
</organism>
<evidence type="ECO:0000313" key="1">
    <source>
        <dbReference type="EMBL" id="CAH2057334.1"/>
    </source>
</evidence>
<accession>A0ABN8IH70</accession>
<reference evidence="1" key="1">
    <citation type="submission" date="2022-03" db="EMBL/GenBank/DDBJ databases">
        <authorList>
            <person name="Martin H S."/>
        </authorList>
    </citation>
    <scope>NUCLEOTIDE SEQUENCE</scope>
</reference>
<feature type="non-terminal residue" evidence="1">
    <location>
        <position position="1"/>
    </location>
</feature>
<dbReference type="Proteomes" id="UP000837857">
    <property type="component" value="Chromosome 24"/>
</dbReference>
<dbReference type="EMBL" id="OW152836">
    <property type="protein sequence ID" value="CAH2057334.1"/>
    <property type="molecule type" value="Genomic_DNA"/>
</dbReference>